<keyword evidence="2" id="KW-0238">DNA-binding</keyword>
<dbReference type="AlphaFoldDB" id="A0A917MH78"/>
<dbReference type="SUPFAM" id="SSF51206">
    <property type="entry name" value="cAMP-binding domain-like"/>
    <property type="match status" value="1"/>
</dbReference>
<gene>
    <name evidence="5" type="ORF">GCM10007036_15060</name>
</gene>
<dbReference type="GO" id="GO:0005829">
    <property type="term" value="C:cytosol"/>
    <property type="evidence" value="ECO:0007669"/>
    <property type="project" value="TreeGrafter"/>
</dbReference>
<proteinExistence type="predicted"/>
<keyword evidence="6" id="KW-1185">Reference proteome</keyword>
<dbReference type="PANTHER" id="PTHR24567:SF74">
    <property type="entry name" value="HTH-TYPE TRANSCRIPTIONAL REGULATOR ARCR"/>
    <property type="match status" value="1"/>
</dbReference>
<organism evidence="5 6">
    <name type="scientific">Alsobacter metallidurans</name>
    <dbReference type="NCBI Taxonomy" id="340221"/>
    <lineage>
        <taxon>Bacteria</taxon>
        <taxon>Pseudomonadati</taxon>
        <taxon>Pseudomonadota</taxon>
        <taxon>Alphaproteobacteria</taxon>
        <taxon>Hyphomicrobiales</taxon>
        <taxon>Alsobacteraceae</taxon>
        <taxon>Alsobacter</taxon>
    </lineage>
</organism>
<name>A0A917MH78_9HYPH</name>
<accession>A0A917MH78</accession>
<dbReference type="InterPro" id="IPR036388">
    <property type="entry name" value="WH-like_DNA-bd_sf"/>
</dbReference>
<dbReference type="Proteomes" id="UP000603912">
    <property type="component" value="Unassembled WGS sequence"/>
</dbReference>
<dbReference type="InterPro" id="IPR014710">
    <property type="entry name" value="RmlC-like_jellyroll"/>
</dbReference>
<dbReference type="CDD" id="cd00038">
    <property type="entry name" value="CAP_ED"/>
    <property type="match status" value="1"/>
</dbReference>
<evidence type="ECO:0000256" key="3">
    <source>
        <dbReference type="ARBA" id="ARBA00023163"/>
    </source>
</evidence>
<evidence type="ECO:0000259" key="4">
    <source>
        <dbReference type="PROSITE" id="PS51063"/>
    </source>
</evidence>
<dbReference type="Pfam" id="PF13545">
    <property type="entry name" value="HTH_Crp_2"/>
    <property type="match status" value="1"/>
</dbReference>
<feature type="domain" description="HTH crp-type" evidence="4">
    <location>
        <begin position="162"/>
        <end position="228"/>
    </location>
</feature>
<keyword evidence="3" id="KW-0804">Transcription</keyword>
<comment type="caution">
    <text evidence="5">The sequence shown here is derived from an EMBL/GenBank/DDBJ whole genome shotgun (WGS) entry which is preliminary data.</text>
</comment>
<evidence type="ECO:0000313" key="6">
    <source>
        <dbReference type="Proteomes" id="UP000603912"/>
    </source>
</evidence>
<dbReference type="Gene3D" id="1.10.10.10">
    <property type="entry name" value="Winged helix-like DNA-binding domain superfamily/Winged helix DNA-binding domain"/>
    <property type="match status" value="1"/>
</dbReference>
<evidence type="ECO:0000256" key="1">
    <source>
        <dbReference type="ARBA" id="ARBA00023015"/>
    </source>
</evidence>
<dbReference type="PANTHER" id="PTHR24567">
    <property type="entry name" value="CRP FAMILY TRANSCRIPTIONAL REGULATORY PROTEIN"/>
    <property type="match status" value="1"/>
</dbReference>
<dbReference type="GO" id="GO:0003700">
    <property type="term" value="F:DNA-binding transcription factor activity"/>
    <property type="evidence" value="ECO:0007669"/>
    <property type="project" value="TreeGrafter"/>
</dbReference>
<reference evidence="5" key="2">
    <citation type="submission" date="2020-09" db="EMBL/GenBank/DDBJ databases">
        <authorList>
            <person name="Sun Q."/>
            <person name="Zhou Y."/>
        </authorList>
    </citation>
    <scope>NUCLEOTIDE SEQUENCE</scope>
    <source>
        <strain evidence="5">CGMCC 1.12214</strain>
    </source>
</reference>
<reference evidence="5" key="1">
    <citation type="journal article" date="2014" name="Int. J. Syst. Evol. Microbiol.">
        <title>Complete genome sequence of Corynebacterium casei LMG S-19264T (=DSM 44701T), isolated from a smear-ripened cheese.</title>
        <authorList>
            <consortium name="US DOE Joint Genome Institute (JGI-PGF)"/>
            <person name="Walter F."/>
            <person name="Albersmeier A."/>
            <person name="Kalinowski J."/>
            <person name="Ruckert C."/>
        </authorList>
    </citation>
    <scope>NUCLEOTIDE SEQUENCE</scope>
    <source>
        <strain evidence="5">CGMCC 1.12214</strain>
    </source>
</reference>
<dbReference type="InterPro" id="IPR018490">
    <property type="entry name" value="cNMP-bd_dom_sf"/>
</dbReference>
<protein>
    <submittedName>
        <fullName evidence="5">Transcriptional regulator</fullName>
    </submittedName>
</protein>
<evidence type="ECO:0000313" key="5">
    <source>
        <dbReference type="EMBL" id="GGH15216.1"/>
    </source>
</evidence>
<dbReference type="Gene3D" id="2.60.120.10">
    <property type="entry name" value="Jelly Rolls"/>
    <property type="match status" value="1"/>
</dbReference>
<sequence>MVTIKEAADWGGAPKAAIARGIVSNRLLASLSPTDRALVEPHFEPVHLKQGEVLFTPGDDVVKTHFPVGSAMLSLIVLTSDGRAVEVTSVGREGAVGGIVSAGAKPAFAQAEVQIAGVALRIETSRLEEAKVRSASFRDLFSRYADVLIAQIMQSVACNALHSLEARCCRWLLATQDRVNSAEIPLTQEALAEMLGVQRTTVSAVARSLRDRGLIRYARGQIVILNRTRLEQAACECHRSVNLHFSKVLPEVKPQQIVAS</sequence>
<keyword evidence="1" id="KW-0805">Transcription regulation</keyword>
<dbReference type="InterPro" id="IPR050397">
    <property type="entry name" value="Env_Response_Regulators"/>
</dbReference>
<evidence type="ECO:0000256" key="2">
    <source>
        <dbReference type="ARBA" id="ARBA00023125"/>
    </source>
</evidence>
<dbReference type="InterPro" id="IPR000595">
    <property type="entry name" value="cNMP-bd_dom"/>
</dbReference>
<dbReference type="PROSITE" id="PS51063">
    <property type="entry name" value="HTH_CRP_2"/>
    <property type="match status" value="1"/>
</dbReference>
<dbReference type="RefSeq" id="WP_188517031.1">
    <property type="nucleotide sequence ID" value="NZ_BMES01000001.1"/>
</dbReference>
<dbReference type="SMART" id="SM00419">
    <property type="entry name" value="HTH_CRP"/>
    <property type="match status" value="1"/>
</dbReference>
<dbReference type="InterPro" id="IPR012318">
    <property type="entry name" value="HTH_CRP"/>
</dbReference>
<dbReference type="GO" id="GO:0003677">
    <property type="term" value="F:DNA binding"/>
    <property type="evidence" value="ECO:0007669"/>
    <property type="project" value="UniProtKB-KW"/>
</dbReference>
<dbReference type="EMBL" id="BMES01000001">
    <property type="protein sequence ID" value="GGH15216.1"/>
    <property type="molecule type" value="Genomic_DNA"/>
</dbReference>
<dbReference type="SUPFAM" id="SSF46785">
    <property type="entry name" value="Winged helix' DNA-binding domain"/>
    <property type="match status" value="1"/>
</dbReference>
<dbReference type="InterPro" id="IPR036390">
    <property type="entry name" value="WH_DNA-bd_sf"/>
</dbReference>